<evidence type="ECO:0000256" key="3">
    <source>
        <dbReference type="ARBA" id="ARBA00012257"/>
    </source>
</evidence>
<dbReference type="NCBIfam" id="TIGR03180">
    <property type="entry name" value="UraD_2"/>
    <property type="match status" value="1"/>
</dbReference>
<evidence type="ECO:0000256" key="6">
    <source>
        <dbReference type="ARBA" id="ARBA00023239"/>
    </source>
</evidence>
<organism evidence="8 9">
    <name type="scientific">Vallicoccus soli</name>
    <dbReference type="NCBI Taxonomy" id="2339232"/>
    <lineage>
        <taxon>Bacteria</taxon>
        <taxon>Bacillati</taxon>
        <taxon>Actinomycetota</taxon>
        <taxon>Actinomycetes</taxon>
        <taxon>Motilibacterales</taxon>
        <taxon>Vallicoccaceae</taxon>
        <taxon>Vallicoccus</taxon>
    </lineage>
</organism>
<dbReference type="InterPro" id="IPR018020">
    <property type="entry name" value="OHCU_decarboxylase"/>
</dbReference>
<feature type="domain" description="Oxo-4-hydroxy-4-carboxy-5-ureidoimidazoline decarboxylase" evidence="7">
    <location>
        <begin position="10"/>
        <end position="161"/>
    </location>
</feature>
<keyword evidence="5" id="KW-0210">Decarboxylase</keyword>
<evidence type="ECO:0000256" key="5">
    <source>
        <dbReference type="ARBA" id="ARBA00022793"/>
    </source>
</evidence>
<dbReference type="GO" id="GO:0019628">
    <property type="term" value="P:urate catabolic process"/>
    <property type="evidence" value="ECO:0007669"/>
    <property type="project" value="TreeGrafter"/>
</dbReference>
<evidence type="ECO:0000256" key="1">
    <source>
        <dbReference type="ARBA" id="ARBA00001163"/>
    </source>
</evidence>
<keyword evidence="4" id="KW-0659">Purine metabolism</keyword>
<sequence length="167" mass="17880">MPEPAVRALNAEDRARVVDLLLTCCAAPAWAAAVADRRPYASAEHLLSTARAELEALPEDEVDRALAAHPRLGEVPPGSAGALARAEQAGVAGSDPQARALLARAVERYEQRFGHRFLVHATGRGAAELVGVAKLRTTNAPAFERQVVRRELGEVTLQRLRGLLRVG</sequence>
<keyword evidence="6 8" id="KW-0456">Lyase</keyword>
<dbReference type="InterPro" id="IPR036778">
    <property type="entry name" value="OHCU_decarboxylase_sf"/>
</dbReference>
<dbReference type="InterPro" id="IPR017595">
    <property type="entry name" value="OHCU_decarboxylase-2"/>
</dbReference>
<dbReference type="Pfam" id="PF09349">
    <property type="entry name" value="OHCU_decarbox"/>
    <property type="match status" value="1"/>
</dbReference>
<reference evidence="8 9" key="1">
    <citation type="submission" date="2018-09" db="EMBL/GenBank/DDBJ databases">
        <title>YIM 75000 draft genome.</title>
        <authorList>
            <person name="Tang S."/>
            <person name="Feng Y."/>
        </authorList>
    </citation>
    <scope>NUCLEOTIDE SEQUENCE [LARGE SCALE GENOMIC DNA]</scope>
    <source>
        <strain evidence="8 9">YIM 75000</strain>
    </source>
</reference>
<dbReference type="PANTHER" id="PTHR43466">
    <property type="entry name" value="2-OXO-4-HYDROXY-4-CARBOXY-5-UREIDOIMIDAZOLINE DECARBOXYLASE-RELATED"/>
    <property type="match status" value="1"/>
</dbReference>
<accession>A0A3A3Z739</accession>
<dbReference type="NCBIfam" id="NF010372">
    <property type="entry name" value="PRK13798.1"/>
    <property type="match status" value="1"/>
</dbReference>
<comment type="caution">
    <text evidence="8">The sequence shown here is derived from an EMBL/GenBank/DDBJ whole genome shotgun (WGS) entry which is preliminary data.</text>
</comment>
<dbReference type="SUPFAM" id="SSF158694">
    <property type="entry name" value="UraD-Like"/>
    <property type="match status" value="1"/>
</dbReference>
<gene>
    <name evidence="8" type="primary">uraD</name>
    <name evidence="8" type="ORF">D5H78_08915</name>
</gene>
<proteinExistence type="predicted"/>
<protein>
    <recommendedName>
        <fullName evidence="3">2-oxo-4-hydroxy-4-carboxy-5-ureidoimidazoline decarboxylase</fullName>
        <ecNumber evidence="3">4.1.1.97</ecNumber>
    </recommendedName>
</protein>
<evidence type="ECO:0000259" key="7">
    <source>
        <dbReference type="Pfam" id="PF09349"/>
    </source>
</evidence>
<dbReference type="OrthoDB" id="5243781at2"/>
<dbReference type="GO" id="GO:0006144">
    <property type="term" value="P:purine nucleobase metabolic process"/>
    <property type="evidence" value="ECO:0007669"/>
    <property type="project" value="UniProtKB-KW"/>
</dbReference>
<dbReference type="AlphaFoldDB" id="A0A3A3Z739"/>
<evidence type="ECO:0000256" key="2">
    <source>
        <dbReference type="ARBA" id="ARBA00004754"/>
    </source>
</evidence>
<dbReference type="GO" id="GO:0051997">
    <property type="term" value="F:2-oxo-4-hydroxy-4-carboxy-5-ureidoimidazoline decarboxylase activity"/>
    <property type="evidence" value="ECO:0007669"/>
    <property type="project" value="UniProtKB-EC"/>
</dbReference>
<dbReference type="Proteomes" id="UP000265614">
    <property type="component" value="Unassembled WGS sequence"/>
</dbReference>
<evidence type="ECO:0000313" key="8">
    <source>
        <dbReference type="EMBL" id="RJK96535.1"/>
    </source>
</evidence>
<evidence type="ECO:0000256" key="4">
    <source>
        <dbReference type="ARBA" id="ARBA00022631"/>
    </source>
</evidence>
<keyword evidence="9" id="KW-1185">Reference proteome</keyword>
<name>A0A3A3Z739_9ACTN</name>
<dbReference type="EC" id="4.1.1.97" evidence="3"/>
<dbReference type="PANTHER" id="PTHR43466:SF1">
    <property type="entry name" value="2-OXO-4-HYDROXY-4-CARBOXY-5-UREIDOIMIDAZOLINE DECARBOXYLASE-RELATED"/>
    <property type="match status" value="1"/>
</dbReference>
<evidence type="ECO:0000313" key="9">
    <source>
        <dbReference type="Proteomes" id="UP000265614"/>
    </source>
</evidence>
<dbReference type="Gene3D" id="1.10.3330.10">
    <property type="entry name" value="Oxo-4-hydroxy-4-carboxy-5-ureidoimidazoline decarboxylase"/>
    <property type="match status" value="1"/>
</dbReference>
<comment type="catalytic activity">
    <reaction evidence="1">
        <text>5-hydroxy-2-oxo-4-ureido-2,5-dihydro-1H-imidazole-5-carboxylate + H(+) = (S)-allantoin + CO2</text>
        <dbReference type="Rhea" id="RHEA:26301"/>
        <dbReference type="ChEBI" id="CHEBI:15378"/>
        <dbReference type="ChEBI" id="CHEBI:15678"/>
        <dbReference type="ChEBI" id="CHEBI:16526"/>
        <dbReference type="ChEBI" id="CHEBI:58639"/>
        <dbReference type="EC" id="4.1.1.97"/>
    </reaction>
</comment>
<comment type="pathway">
    <text evidence="2">Purine metabolism; urate degradation; (S)-allantoin from urate: step 3/3.</text>
</comment>
<dbReference type="EMBL" id="QZEZ01000003">
    <property type="protein sequence ID" value="RJK96535.1"/>
    <property type="molecule type" value="Genomic_DNA"/>
</dbReference>